<dbReference type="Proteomes" id="UP000621492">
    <property type="component" value="Unassembled WGS sequence"/>
</dbReference>
<proteinExistence type="predicted"/>
<sequence>MSEKEAYEKALKIADMIGIKVISYNDDGSKWIKEPNPKDRNELDIEDIMAVIME</sequence>
<evidence type="ECO:0000313" key="2">
    <source>
        <dbReference type="Proteomes" id="UP000621492"/>
    </source>
</evidence>
<comment type="caution">
    <text evidence="1">The sequence shown here is derived from an EMBL/GenBank/DDBJ whole genome shotgun (WGS) entry which is preliminary data.</text>
</comment>
<protein>
    <submittedName>
        <fullName evidence="1">Uncharacterized protein</fullName>
    </submittedName>
</protein>
<reference evidence="1" key="1">
    <citation type="journal article" date="2014" name="Int. J. Syst. Evol. Microbiol.">
        <title>Complete genome sequence of Corynebacterium casei LMG S-19264T (=DSM 44701T), isolated from a smear-ripened cheese.</title>
        <authorList>
            <consortium name="US DOE Joint Genome Institute (JGI-PGF)"/>
            <person name="Walter F."/>
            <person name="Albersmeier A."/>
            <person name="Kalinowski J."/>
            <person name="Ruckert C."/>
        </authorList>
    </citation>
    <scope>NUCLEOTIDE SEQUENCE</scope>
    <source>
        <strain evidence="1">CGMCC 1.15454</strain>
    </source>
</reference>
<dbReference type="RefSeq" id="WP_188725077.1">
    <property type="nucleotide sequence ID" value="NZ_BMJD01000013.1"/>
</dbReference>
<organism evidence="1 2">
    <name type="scientific">Lentibacillus populi</name>
    <dbReference type="NCBI Taxonomy" id="1827502"/>
    <lineage>
        <taxon>Bacteria</taxon>
        <taxon>Bacillati</taxon>
        <taxon>Bacillota</taxon>
        <taxon>Bacilli</taxon>
        <taxon>Bacillales</taxon>
        <taxon>Bacillaceae</taxon>
        <taxon>Lentibacillus</taxon>
    </lineage>
</organism>
<name>A0A9W5TXS1_9BACI</name>
<accession>A0A9W5TXS1</accession>
<dbReference type="EMBL" id="BMJD01000013">
    <property type="protein sequence ID" value="GGB42432.1"/>
    <property type="molecule type" value="Genomic_DNA"/>
</dbReference>
<dbReference type="AlphaFoldDB" id="A0A9W5TXS1"/>
<reference evidence="1" key="2">
    <citation type="submission" date="2020-09" db="EMBL/GenBank/DDBJ databases">
        <authorList>
            <person name="Sun Q."/>
            <person name="Zhou Y."/>
        </authorList>
    </citation>
    <scope>NUCLEOTIDE SEQUENCE</scope>
    <source>
        <strain evidence="1">CGMCC 1.15454</strain>
    </source>
</reference>
<gene>
    <name evidence="1" type="ORF">GCM10011409_20000</name>
</gene>
<evidence type="ECO:0000313" key="1">
    <source>
        <dbReference type="EMBL" id="GGB42432.1"/>
    </source>
</evidence>
<keyword evidence="2" id="KW-1185">Reference proteome</keyword>